<dbReference type="OrthoDB" id="63519at2"/>
<evidence type="ECO:0000313" key="2">
    <source>
        <dbReference type="EMBL" id="ORV59599.1"/>
    </source>
</evidence>
<keyword evidence="2" id="KW-0575">Peroxidase</keyword>
<name>A0A1X1USE6_9MYCO</name>
<dbReference type="SUPFAM" id="SSF53474">
    <property type="entry name" value="alpha/beta-Hydrolases"/>
    <property type="match status" value="1"/>
</dbReference>
<organism evidence="2 3">
    <name type="scientific">Mycobacterium fragae</name>
    <dbReference type="NCBI Taxonomy" id="1260918"/>
    <lineage>
        <taxon>Bacteria</taxon>
        <taxon>Bacillati</taxon>
        <taxon>Actinomycetota</taxon>
        <taxon>Actinomycetes</taxon>
        <taxon>Mycobacteriales</taxon>
        <taxon>Mycobacteriaceae</taxon>
        <taxon>Mycobacterium</taxon>
    </lineage>
</organism>
<feature type="domain" description="AB hydrolase-1" evidence="1">
    <location>
        <begin position="30"/>
        <end position="268"/>
    </location>
</feature>
<reference evidence="2 3" key="1">
    <citation type="submission" date="2016-01" db="EMBL/GenBank/DDBJ databases">
        <title>The new phylogeny of the genus Mycobacterium.</title>
        <authorList>
            <person name="Tarcisio F."/>
            <person name="Conor M."/>
            <person name="Antonella G."/>
            <person name="Elisabetta G."/>
            <person name="Giulia F.S."/>
            <person name="Sara T."/>
            <person name="Anna F."/>
            <person name="Clotilde B."/>
            <person name="Roberto B."/>
            <person name="Veronica D.S."/>
            <person name="Fabio R."/>
            <person name="Monica P."/>
            <person name="Olivier J."/>
            <person name="Enrico T."/>
            <person name="Nicola S."/>
        </authorList>
    </citation>
    <scope>NUCLEOTIDE SEQUENCE [LARGE SCALE GENOMIC DNA]</scope>
    <source>
        <strain evidence="2 3">DSM 45731</strain>
    </source>
</reference>
<dbReference type="STRING" id="1260918.AWC06_15820"/>
<protein>
    <submittedName>
        <fullName evidence="2">Peroxidase</fullName>
    </submittedName>
</protein>
<dbReference type="InterPro" id="IPR000073">
    <property type="entry name" value="AB_hydrolase_1"/>
</dbReference>
<dbReference type="PANTHER" id="PTHR43194">
    <property type="entry name" value="HYDROLASE ALPHA/BETA FOLD FAMILY"/>
    <property type="match status" value="1"/>
</dbReference>
<dbReference type="EMBL" id="LQOW01000024">
    <property type="protein sequence ID" value="ORV59599.1"/>
    <property type="molecule type" value="Genomic_DNA"/>
</dbReference>
<dbReference type="Gene3D" id="3.40.50.1820">
    <property type="entry name" value="alpha/beta hydrolase"/>
    <property type="match status" value="1"/>
</dbReference>
<proteinExistence type="predicted"/>
<gene>
    <name evidence="2" type="ORF">AWC06_15820</name>
</gene>
<keyword evidence="2" id="KW-0560">Oxidoreductase</keyword>
<dbReference type="GO" id="GO:0004601">
    <property type="term" value="F:peroxidase activity"/>
    <property type="evidence" value="ECO:0007669"/>
    <property type="project" value="UniProtKB-KW"/>
</dbReference>
<dbReference type="InterPro" id="IPR029058">
    <property type="entry name" value="AB_hydrolase_fold"/>
</dbReference>
<keyword evidence="3" id="KW-1185">Reference proteome</keyword>
<dbReference type="PRINTS" id="PR00412">
    <property type="entry name" value="EPOXHYDRLASE"/>
</dbReference>
<evidence type="ECO:0000259" key="1">
    <source>
        <dbReference type="Pfam" id="PF00561"/>
    </source>
</evidence>
<dbReference type="AlphaFoldDB" id="A0A1X1USE6"/>
<dbReference type="InterPro" id="IPR050228">
    <property type="entry name" value="Carboxylesterase_BioH"/>
</dbReference>
<accession>A0A1X1USE6</accession>
<comment type="caution">
    <text evidence="2">The sequence shown here is derived from an EMBL/GenBank/DDBJ whole genome shotgun (WGS) entry which is preliminary data.</text>
</comment>
<dbReference type="Pfam" id="PF00561">
    <property type="entry name" value="Abhydrolase_1"/>
    <property type="match status" value="1"/>
</dbReference>
<dbReference type="PANTHER" id="PTHR43194:SF2">
    <property type="entry name" value="PEROXISOMAL MEMBRANE PROTEIN LPX1"/>
    <property type="match status" value="1"/>
</dbReference>
<dbReference type="InterPro" id="IPR000639">
    <property type="entry name" value="Epox_hydrolase-like"/>
</dbReference>
<dbReference type="RefSeq" id="WP_085197466.1">
    <property type="nucleotide sequence ID" value="NZ_JACKVI010000014.1"/>
</dbReference>
<dbReference type="Proteomes" id="UP000194000">
    <property type="component" value="Unassembled WGS sequence"/>
</dbReference>
<evidence type="ECO:0000313" key="3">
    <source>
        <dbReference type="Proteomes" id="UP000194000"/>
    </source>
</evidence>
<sequence length="290" mass="31850">MTTGPEPFTIDGVGGTRIVADRLGDPRTHAVVFLHGGGQTRRSWGRAAAAVAERGWQAVTVDLRGHGESDWSEDGDYRLISFAGDIHQLLRQLPSQPVLVGASLGGFTTMLLAGEISPGIARAVVLVDIVPNMDPSGATRIHNFMADRMKSGFESLDEVADMIAEYNPYRPRPTDLDGLRTNLRRRDGRWYWHWDPKFISDTASRPPSEVADVDRLYAAVETIIADEVPMLLVRGQMSDLVSQERADEFLARFPQVEFVDVGGAGHMVAGDRNDVFADAVLDFLIRHGPS</sequence>